<dbReference type="GO" id="GO:0006508">
    <property type="term" value="P:proteolysis"/>
    <property type="evidence" value="ECO:0007669"/>
    <property type="project" value="InterPro"/>
</dbReference>
<evidence type="ECO:0000313" key="3">
    <source>
        <dbReference type="EMBL" id="PIT02192.1"/>
    </source>
</evidence>
<evidence type="ECO:0000313" key="4">
    <source>
        <dbReference type="EMBL" id="PIT04447.1"/>
    </source>
</evidence>
<evidence type="ECO:0000313" key="5">
    <source>
        <dbReference type="Proteomes" id="UP000228930"/>
    </source>
</evidence>
<gene>
    <name evidence="3" type="ORF">TSA1_16560</name>
    <name evidence="4" type="ORF">TSA1_29585</name>
    <name evidence="2" type="ORF">TSA1_37485</name>
</gene>
<dbReference type="InterPro" id="IPR036390">
    <property type="entry name" value="WH_DNA-bd_sf"/>
</dbReference>
<comment type="caution">
    <text evidence="4">The sequence shown here is derived from an EMBL/GenBank/DDBJ whole genome shotgun (WGS) entry which is preliminary data.</text>
</comment>
<dbReference type="InterPro" id="IPR036388">
    <property type="entry name" value="WH-like_DNA-bd_sf"/>
</dbReference>
<dbReference type="InterPro" id="IPR006199">
    <property type="entry name" value="LexA_DNA-bd_dom"/>
</dbReference>
<dbReference type="GO" id="GO:0004252">
    <property type="term" value="F:serine-type endopeptidase activity"/>
    <property type="evidence" value="ECO:0007669"/>
    <property type="project" value="InterPro"/>
</dbReference>
<dbReference type="EMBL" id="LFJC01000003">
    <property type="protein sequence ID" value="PIT04447.1"/>
    <property type="molecule type" value="Genomic_DNA"/>
</dbReference>
<dbReference type="Pfam" id="PF01726">
    <property type="entry name" value="LexA_DNA_bind"/>
    <property type="match status" value="1"/>
</dbReference>
<dbReference type="EMBL" id="LFJC01000014">
    <property type="protein sequence ID" value="PIS99310.1"/>
    <property type="molecule type" value="Genomic_DNA"/>
</dbReference>
<dbReference type="EMBL" id="LFJC01000003">
    <property type="protein sequence ID" value="PIT02192.1"/>
    <property type="molecule type" value="Genomic_DNA"/>
</dbReference>
<keyword evidence="5" id="KW-1185">Reference proteome</keyword>
<organism evidence="4 5">
    <name type="scientific">Bradyrhizobium nitroreducens</name>
    <dbReference type="NCBI Taxonomy" id="709803"/>
    <lineage>
        <taxon>Bacteria</taxon>
        <taxon>Pseudomonadati</taxon>
        <taxon>Pseudomonadota</taxon>
        <taxon>Alphaproteobacteria</taxon>
        <taxon>Hyphomicrobiales</taxon>
        <taxon>Nitrobacteraceae</taxon>
        <taxon>Bradyrhizobium</taxon>
    </lineage>
</organism>
<dbReference type="Gene3D" id="1.10.10.10">
    <property type="entry name" value="Winged helix-like DNA-binding domain superfamily/Winged helix DNA-binding domain"/>
    <property type="match status" value="1"/>
</dbReference>
<dbReference type="SUPFAM" id="SSF46785">
    <property type="entry name" value="Winged helix' DNA-binding domain"/>
    <property type="match status" value="1"/>
</dbReference>
<name>A0A2M6UIW0_9BRAD</name>
<protein>
    <submittedName>
        <fullName evidence="4">Transcriptional regulator</fullName>
    </submittedName>
</protein>
<feature type="domain" description="LexA repressor DNA-binding" evidence="1">
    <location>
        <begin position="12"/>
        <end position="71"/>
    </location>
</feature>
<dbReference type="Proteomes" id="UP000228930">
    <property type="component" value="Unassembled WGS sequence"/>
</dbReference>
<accession>A0A2M6UIW0</accession>
<sequence length="99" mass="11165">MNQMSGKTPPGFTPKQGQYLAFIDAYTRVNRRPPAERDIQRYFGVTPPTVHQMILTLERAGFIRRTPGGPRSIEVLVAPEQLPILQDPDQPVKTSASRY</sequence>
<evidence type="ECO:0000313" key="2">
    <source>
        <dbReference type="EMBL" id="PIS99310.1"/>
    </source>
</evidence>
<evidence type="ECO:0000259" key="1">
    <source>
        <dbReference type="Pfam" id="PF01726"/>
    </source>
</evidence>
<dbReference type="AlphaFoldDB" id="A0A2M6UIW0"/>
<proteinExistence type="predicted"/>
<reference evidence="4 5" key="1">
    <citation type="submission" date="2015-06" db="EMBL/GenBank/DDBJ databases">
        <title>Comparative genome analysis of nirS-carrying Bradyrhizobium sp. strains.</title>
        <authorList>
            <person name="Ishii S."/>
            <person name="Jang J."/>
            <person name="Nishizawa T."/>
            <person name="Senoo K."/>
        </authorList>
    </citation>
    <scope>NUCLEOTIDE SEQUENCE [LARGE SCALE GENOMIC DNA]</scope>
    <source>
        <strain evidence="4 5">TSA1</strain>
    </source>
</reference>